<proteinExistence type="predicted"/>
<dbReference type="Proteomes" id="UP000003242">
    <property type="component" value="Unassembled WGS sequence"/>
</dbReference>
<evidence type="ECO:0000313" key="1">
    <source>
        <dbReference type="EMBL" id="EFD93648.1"/>
    </source>
</evidence>
<comment type="caution">
    <text evidence="1">The sequence shown here is derived from an EMBL/GenBank/DDBJ whole genome shotgun (WGS) entry which is preliminary data.</text>
</comment>
<dbReference type="eggNOG" id="ENOG5032Y8H">
    <property type="taxonomic scope" value="Bacteria"/>
</dbReference>
<dbReference type="STRING" id="699218.HMPREF0889_0997"/>
<reference evidence="2" key="1">
    <citation type="submission" date="2009-12" db="EMBL/GenBank/DDBJ databases">
        <title>Sequence of Clostridiales genomosp. BVAB3 str. UPII9-5.</title>
        <authorList>
            <person name="Madupu R."/>
            <person name="Durkin A.S."/>
            <person name="Torralba M."/>
            <person name="Methe B."/>
            <person name="Sutton G.G."/>
            <person name="Strausberg R.L."/>
            <person name="Nelson K.E."/>
        </authorList>
    </citation>
    <scope>NUCLEOTIDE SEQUENCE [LARGE SCALE GENOMIC DNA]</scope>
    <source>
        <strain evidence="2">28L</strain>
    </source>
</reference>
<gene>
    <name evidence="1" type="ORF">HMPREF0889_0997</name>
</gene>
<dbReference type="OrthoDB" id="1669310at2"/>
<accession>D3LVJ5</accession>
<dbReference type="EMBL" id="ADGP01000021">
    <property type="protein sequence ID" value="EFD93648.1"/>
    <property type="molecule type" value="Genomic_DNA"/>
</dbReference>
<dbReference type="RefSeq" id="WP_009369907.1">
    <property type="nucleotide sequence ID" value="NZ_ADGP01000021.1"/>
</dbReference>
<evidence type="ECO:0000313" key="2">
    <source>
        <dbReference type="Proteomes" id="UP000003242"/>
    </source>
</evidence>
<protein>
    <submittedName>
        <fullName evidence="1">Uncharacterized protein</fullName>
    </submittedName>
</protein>
<sequence>MSQIAKKHLLAGIIFGDPETGEYIYLPGGEVGVREPLCVFEHARQTEDISLEKAGELVEHLTLKPCTHPRLGQRSF</sequence>
<dbReference type="AlphaFoldDB" id="D3LVJ5"/>
<organism evidence="1 2">
    <name type="scientific">Megasphaera lornae</name>
    <dbReference type="NCBI Taxonomy" id="1000568"/>
    <lineage>
        <taxon>Bacteria</taxon>
        <taxon>Bacillati</taxon>
        <taxon>Bacillota</taxon>
        <taxon>Negativicutes</taxon>
        <taxon>Veillonellales</taxon>
        <taxon>Veillonellaceae</taxon>
        <taxon>Megasphaera</taxon>
    </lineage>
</organism>
<name>D3LVJ5_9FIRM</name>